<dbReference type="InterPro" id="IPR012337">
    <property type="entry name" value="RNaseH-like_sf"/>
</dbReference>
<evidence type="ECO:0000313" key="4">
    <source>
        <dbReference type="EMBL" id="ADG20827.1"/>
    </source>
</evidence>
<dbReference type="InterPro" id="IPR036388">
    <property type="entry name" value="WH-like_DNA-bd_sf"/>
</dbReference>
<dbReference type="NCBIfam" id="NF033516">
    <property type="entry name" value="transpos_IS3"/>
    <property type="match status" value="1"/>
</dbReference>
<dbReference type="InterPro" id="IPR036397">
    <property type="entry name" value="RNaseH_sf"/>
</dbReference>
<dbReference type="Pfam" id="PF01527">
    <property type="entry name" value="HTH_Tnp_1"/>
    <property type="match status" value="1"/>
</dbReference>
<evidence type="ECO:0000256" key="2">
    <source>
        <dbReference type="SAM" id="MobiDB-lite"/>
    </source>
</evidence>
<protein>
    <submittedName>
        <fullName evidence="4">Integrase catalytic region</fullName>
    </submittedName>
</protein>
<name>D5WNE8_PARAM</name>
<proteinExistence type="predicted"/>
<geneLocation type="plasmid" evidence="4 5">
    <name>pBC201</name>
</geneLocation>
<dbReference type="HOGENOM" id="CLU_027402_4_2_4"/>
<dbReference type="InterPro" id="IPR009057">
    <property type="entry name" value="Homeodomain-like_sf"/>
</dbReference>
<sequence length="389" mass="44025">MGRHRTPYPAEFRAHMVELVRAGRRPEDLEKEFEPTAQTIYNWVAQADRDAGVRHDGLTTAERQELTKLRRENRQLKMERDILSQAAAWFARETGAVREASHHTCSDAQLLARIRTLHASSRGTYGAPRIHAQLAREGVHVGRKRVARLMRMAGLCGASRRRWPHTTRPRAGARRAPDLVRRHFSADAANVLRVADATYVPTGEGFLYLAVVLDVFSRRVVGWAISNHLYTELMLRALDMALQQRHHEGVILHSDQGCQYTSIAFGRRCREAGVQPSMGTAGDAYDNAMCESFFGTLAAELLCREHFTTHEQARRRIFCFLEGWYNVRRLHGSIGYCSPLEFENMHAQKQRPSPRGLSAGGQRRGREKRPAARPWTTRDSTSSGGSIAY</sequence>
<dbReference type="PANTHER" id="PTHR46889">
    <property type="entry name" value="TRANSPOSASE INSF FOR INSERTION SEQUENCE IS3B-RELATED"/>
    <property type="match status" value="1"/>
</dbReference>
<gene>
    <name evidence="4" type="ordered locus">BC1002_7070</name>
</gene>
<dbReference type="Gene3D" id="1.10.10.10">
    <property type="entry name" value="Winged helix-like DNA-binding domain superfamily/Winged helix DNA-binding domain"/>
    <property type="match status" value="1"/>
</dbReference>
<reference evidence="5" key="1">
    <citation type="submission" date="2010-04" db="EMBL/GenBank/DDBJ databases">
        <title>Complete sequence of plasmid 1 of Burkholderia sp. CCGE1002.</title>
        <authorList>
            <consortium name="US DOE Joint Genome Institute"/>
            <person name="Lucas S."/>
            <person name="Copeland A."/>
            <person name="Lapidus A."/>
            <person name="Cheng J.-F."/>
            <person name="Bruce D."/>
            <person name="Goodwin L."/>
            <person name="Pitluck S."/>
            <person name="Chertkov O."/>
            <person name="Detter J.C."/>
            <person name="Han C."/>
            <person name="Tapia R."/>
            <person name="Land M."/>
            <person name="Hauser L."/>
            <person name="Kyrpides N."/>
            <person name="Ovchinnikova G."/>
            <person name="Martinez-Romero E."/>
            <person name="Hernandez M.A.R."/>
            <person name="Tiedje J.M."/>
            <person name="Woyke T."/>
        </authorList>
    </citation>
    <scope>NUCLEOTIDE SEQUENCE [LARGE SCALE GENOMIC DNA]</scope>
    <source>
        <strain evidence="5">CCGE1002</strain>
        <plasmid evidence="5">pBC201</plasmid>
    </source>
</reference>
<dbReference type="SUPFAM" id="SSF53098">
    <property type="entry name" value="Ribonuclease H-like"/>
    <property type="match status" value="1"/>
</dbReference>
<dbReference type="KEGG" id="bge:BC1002_7070"/>
<dbReference type="GO" id="GO:0006313">
    <property type="term" value="P:DNA transposition"/>
    <property type="evidence" value="ECO:0007669"/>
    <property type="project" value="InterPro"/>
</dbReference>
<dbReference type="Proteomes" id="UP000002190">
    <property type="component" value="Plasmid pBC201"/>
</dbReference>
<organism evidence="4 5">
    <name type="scientific">Paraburkholderia atlantica</name>
    <dbReference type="NCBI Taxonomy" id="2654982"/>
    <lineage>
        <taxon>Bacteria</taxon>
        <taxon>Pseudomonadati</taxon>
        <taxon>Pseudomonadota</taxon>
        <taxon>Betaproteobacteria</taxon>
        <taxon>Burkholderiales</taxon>
        <taxon>Burkholderiaceae</taxon>
        <taxon>Paraburkholderia</taxon>
    </lineage>
</organism>
<dbReference type="Pfam" id="PF13333">
    <property type="entry name" value="rve_2"/>
    <property type="match status" value="1"/>
</dbReference>
<dbReference type="SUPFAM" id="SSF46689">
    <property type="entry name" value="Homeodomain-like"/>
    <property type="match status" value="1"/>
</dbReference>
<dbReference type="AlphaFoldDB" id="D5WNE8"/>
<evidence type="ECO:0000313" key="5">
    <source>
        <dbReference type="Proteomes" id="UP000002190"/>
    </source>
</evidence>
<dbReference type="EMBL" id="CP002016">
    <property type="protein sequence ID" value="ADG20827.1"/>
    <property type="molecule type" value="Genomic_DNA"/>
</dbReference>
<feature type="coiled-coil region" evidence="1">
    <location>
        <begin position="59"/>
        <end position="86"/>
    </location>
</feature>
<keyword evidence="1" id="KW-0175">Coiled coil</keyword>
<evidence type="ECO:0000256" key="1">
    <source>
        <dbReference type="SAM" id="Coils"/>
    </source>
</evidence>
<dbReference type="Pfam" id="PF00665">
    <property type="entry name" value="rve"/>
    <property type="match status" value="1"/>
</dbReference>
<dbReference type="Gene3D" id="3.30.420.10">
    <property type="entry name" value="Ribonuclease H-like superfamily/Ribonuclease H"/>
    <property type="match status" value="1"/>
</dbReference>
<dbReference type="eggNOG" id="COG2801">
    <property type="taxonomic scope" value="Bacteria"/>
</dbReference>
<dbReference type="PROSITE" id="PS50994">
    <property type="entry name" value="INTEGRASE"/>
    <property type="match status" value="1"/>
</dbReference>
<dbReference type="InterPro" id="IPR002514">
    <property type="entry name" value="Transposase_8"/>
</dbReference>
<dbReference type="PANTHER" id="PTHR46889:SF4">
    <property type="entry name" value="TRANSPOSASE INSO FOR INSERTION SEQUENCE ELEMENT IS911B-RELATED"/>
    <property type="match status" value="1"/>
</dbReference>
<feature type="compositionally biased region" description="Polar residues" evidence="2">
    <location>
        <begin position="377"/>
        <end position="389"/>
    </location>
</feature>
<dbReference type="InterPro" id="IPR048020">
    <property type="entry name" value="Transpos_IS3"/>
</dbReference>
<accession>D5WNE8</accession>
<feature type="domain" description="Integrase catalytic" evidence="3">
    <location>
        <begin position="173"/>
        <end position="347"/>
    </location>
</feature>
<keyword evidence="4" id="KW-0614">Plasmid</keyword>
<feature type="region of interest" description="Disordered" evidence="2">
    <location>
        <begin position="347"/>
        <end position="389"/>
    </location>
</feature>
<dbReference type="GO" id="GO:0003677">
    <property type="term" value="F:DNA binding"/>
    <property type="evidence" value="ECO:0007669"/>
    <property type="project" value="InterPro"/>
</dbReference>
<evidence type="ECO:0000259" key="3">
    <source>
        <dbReference type="PROSITE" id="PS50994"/>
    </source>
</evidence>
<dbReference type="Pfam" id="PF13276">
    <property type="entry name" value="HTH_21"/>
    <property type="match status" value="1"/>
</dbReference>
<dbReference type="InterPro" id="IPR025948">
    <property type="entry name" value="HTH-like_dom"/>
</dbReference>
<reference evidence="4 5" key="2">
    <citation type="journal article" date="2012" name="J. Bacteriol.">
        <title>Genome Sequences of Burkholderia sp. Strains CCGE1002 and H160, Isolated from Legume Nodules in Mexico and Brazil.</title>
        <authorList>
            <person name="Ormeno-Orrillo E."/>
            <person name="Rogel M.A."/>
            <person name="Chueire L.M."/>
            <person name="Tiedje J.M."/>
            <person name="Martinez-Romero E."/>
            <person name="Hungria M."/>
        </authorList>
    </citation>
    <scope>NUCLEOTIDE SEQUENCE [LARGE SCALE GENOMIC DNA]</scope>
    <source>
        <strain evidence="4 5">CCGE1002</strain>
        <plasmid evidence="5">pBC201</plasmid>
    </source>
</reference>
<dbReference type="InterPro" id="IPR001584">
    <property type="entry name" value="Integrase_cat-core"/>
</dbReference>
<dbReference type="GO" id="GO:0015074">
    <property type="term" value="P:DNA integration"/>
    <property type="evidence" value="ECO:0007669"/>
    <property type="project" value="InterPro"/>
</dbReference>
<dbReference type="InterPro" id="IPR050900">
    <property type="entry name" value="Transposase_IS3/IS150/IS904"/>
</dbReference>
<dbReference type="GO" id="GO:0004803">
    <property type="term" value="F:transposase activity"/>
    <property type="evidence" value="ECO:0007669"/>
    <property type="project" value="InterPro"/>
</dbReference>